<gene>
    <name evidence="1" type="ORF">OS493_010613</name>
</gene>
<protein>
    <submittedName>
        <fullName evidence="1">Uncharacterized protein</fullName>
    </submittedName>
</protein>
<evidence type="ECO:0000313" key="1">
    <source>
        <dbReference type="EMBL" id="KAJ7386218.1"/>
    </source>
</evidence>
<organism evidence="1 2">
    <name type="scientific">Desmophyllum pertusum</name>
    <dbReference type="NCBI Taxonomy" id="174260"/>
    <lineage>
        <taxon>Eukaryota</taxon>
        <taxon>Metazoa</taxon>
        <taxon>Cnidaria</taxon>
        <taxon>Anthozoa</taxon>
        <taxon>Hexacorallia</taxon>
        <taxon>Scleractinia</taxon>
        <taxon>Caryophylliina</taxon>
        <taxon>Caryophylliidae</taxon>
        <taxon>Desmophyllum</taxon>
    </lineage>
</organism>
<evidence type="ECO:0000313" key="2">
    <source>
        <dbReference type="Proteomes" id="UP001163046"/>
    </source>
</evidence>
<dbReference type="AlphaFoldDB" id="A0A9X0D5A0"/>
<name>A0A9X0D5A0_9CNID</name>
<dbReference type="EMBL" id="MU825877">
    <property type="protein sequence ID" value="KAJ7386218.1"/>
    <property type="molecule type" value="Genomic_DNA"/>
</dbReference>
<dbReference type="Proteomes" id="UP001163046">
    <property type="component" value="Unassembled WGS sequence"/>
</dbReference>
<proteinExistence type="predicted"/>
<comment type="caution">
    <text evidence="1">The sequence shown here is derived from an EMBL/GenBank/DDBJ whole genome shotgun (WGS) entry which is preliminary data.</text>
</comment>
<accession>A0A9X0D5A0</accession>
<keyword evidence="2" id="KW-1185">Reference proteome</keyword>
<sequence length="56" mass="6121">EALGLEWKVIMTQLASLRATLGQNMKKKNHTKSGQGLMGCLPPPGSSLSIFSSWYQ</sequence>
<reference evidence="1" key="1">
    <citation type="submission" date="2023-01" db="EMBL/GenBank/DDBJ databases">
        <title>Genome assembly of the deep-sea coral Lophelia pertusa.</title>
        <authorList>
            <person name="Herrera S."/>
            <person name="Cordes E."/>
        </authorList>
    </citation>
    <scope>NUCLEOTIDE SEQUENCE</scope>
    <source>
        <strain evidence="1">USNM1676648</strain>
        <tissue evidence="1">Polyp</tissue>
    </source>
</reference>
<feature type="non-terminal residue" evidence="1">
    <location>
        <position position="1"/>
    </location>
</feature>